<evidence type="ECO:0000256" key="6">
    <source>
        <dbReference type="SAM" id="Phobius"/>
    </source>
</evidence>
<feature type="region of interest" description="Disordered" evidence="5">
    <location>
        <begin position="849"/>
        <end position="1014"/>
    </location>
</feature>
<reference evidence="9" key="2">
    <citation type="submission" date="2021-10" db="EMBL/GenBank/DDBJ databases">
        <title>Phylogenomics reveals ancestral predisposition of the termite-cultivated fungus Termitomyces towards a domesticated lifestyle.</title>
        <authorList>
            <person name="Auxier B."/>
            <person name="Grum-Grzhimaylo A."/>
            <person name="Cardenas M.E."/>
            <person name="Lodge J.D."/>
            <person name="Laessoe T."/>
            <person name="Pedersen O."/>
            <person name="Smith M.E."/>
            <person name="Kuyper T.W."/>
            <person name="Franco-Molano E.A."/>
            <person name="Baroni T.J."/>
            <person name="Aanen D.K."/>
        </authorList>
    </citation>
    <scope>NUCLEOTIDE SEQUENCE</scope>
    <source>
        <strain evidence="9">D49</strain>
    </source>
</reference>
<accession>A0A9P7K2Z4</accession>
<organism evidence="9 10">
    <name type="scientific">Sphagnurus paluster</name>
    <dbReference type="NCBI Taxonomy" id="117069"/>
    <lineage>
        <taxon>Eukaryota</taxon>
        <taxon>Fungi</taxon>
        <taxon>Dikarya</taxon>
        <taxon>Basidiomycota</taxon>
        <taxon>Agaricomycotina</taxon>
        <taxon>Agaricomycetes</taxon>
        <taxon>Agaricomycetidae</taxon>
        <taxon>Agaricales</taxon>
        <taxon>Tricholomatineae</taxon>
        <taxon>Lyophyllaceae</taxon>
        <taxon>Sphagnurus</taxon>
    </lineage>
</organism>
<feature type="region of interest" description="Disordered" evidence="5">
    <location>
        <begin position="1241"/>
        <end position="1260"/>
    </location>
</feature>
<comment type="cofactor">
    <cofactor evidence="3">
        <name>Zn(2+)</name>
        <dbReference type="ChEBI" id="CHEBI:29105"/>
    </cofactor>
    <text evidence="3">Binds 2 Zn(2+) ions.</text>
</comment>
<feature type="compositionally biased region" description="Low complexity" evidence="5">
    <location>
        <begin position="776"/>
        <end position="796"/>
    </location>
</feature>
<dbReference type="EC" id="3.1.3.1" evidence="1"/>
<dbReference type="Pfam" id="PF00245">
    <property type="entry name" value="Alk_phosphatase"/>
    <property type="match status" value="1"/>
</dbReference>
<feature type="compositionally biased region" description="Basic and acidic residues" evidence="5">
    <location>
        <begin position="1251"/>
        <end position="1260"/>
    </location>
</feature>
<dbReference type="SMART" id="SM00098">
    <property type="entry name" value="alkPPc"/>
    <property type="match status" value="1"/>
</dbReference>
<proteinExistence type="inferred from homology"/>
<feature type="region of interest" description="Disordered" evidence="5">
    <location>
        <begin position="735"/>
        <end position="829"/>
    </location>
</feature>
<feature type="signal peptide" evidence="7">
    <location>
        <begin position="1"/>
        <end position="21"/>
    </location>
</feature>
<keyword evidence="7" id="KW-0732">Signal</keyword>
<feature type="chain" id="PRO_5040500843" description="alkaline phosphatase" evidence="7">
    <location>
        <begin position="22"/>
        <end position="1579"/>
    </location>
</feature>
<feature type="binding site" evidence="3">
    <location>
        <position position="446"/>
    </location>
    <ligand>
        <name>Mg(2+)</name>
        <dbReference type="ChEBI" id="CHEBI:18420"/>
    </ligand>
</feature>
<keyword evidence="6" id="KW-0812">Transmembrane</keyword>
<feature type="compositionally biased region" description="Polar residues" evidence="5">
    <location>
        <begin position="972"/>
        <end position="993"/>
    </location>
</feature>
<dbReference type="GO" id="GO:0046872">
    <property type="term" value="F:metal ion binding"/>
    <property type="evidence" value="ECO:0007669"/>
    <property type="project" value="UniProtKB-KW"/>
</dbReference>
<comment type="similarity">
    <text evidence="4">Belongs to the alkaline phosphatase family.</text>
</comment>
<feature type="binding site" evidence="3">
    <location>
        <position position="176"/>
    </location>
    <ligand>
        <name>Mg(2+)</name>
        <dbReference type="ChEBI" id="CHEBI:18420"/>
    </ligand>
</feature>
<feature type="binding site" evidence="3">
    <location>
        <position position="496"/>
    </location>
    <ligand>
        <name>Zn(2+)</name>
        <dbReference type="ChEBI" id="CHEBI:29105"/>
        <label>2</label>
    </ligand>
</feature>
<evidence type="ECO:0000256" key="3">
    <source>
        <dbReference type="PIRSR" id="PIRSR601952-2"/>
    </source>
</evidence>
<dbReference type="PROSITE" id="PS51469">
    <property type="entry name" value="SUN"/>
    <property type="match status" value="1"/>
</dbReference>
<dbReference type="InterPro" id="IPR017850">
    <property type="entry name" value="Alkaline_phosphatase_core_sf"/>
</dbReference>
<feature type="binding site" evidence="3">
    <location>
        <position position="286"/>
    </location>
    <ligand>
        <name>Mg(2+)</name>
        <dbReference type="ChEBI" id="CHEBI:18420"/>
    </ligand>
</feature>
<dbReference type="SUPFAM" id="SSF53649">
    <property type="entry name" value="Alkaline phosphatase-like"/>
    <property type="match status" value="1"/>
</dbReference>
<keyword evidence="3" id="KW-0479">Metal-binding</keyword>
<name>A0A9P7K2Z4_9AGAR</name>
<dbReference type="InterPro" id="IPR012919">
    <property type="entry name" value="SUN_dom"/>
</dbReference>
<feature type="domain" description="SUN" evidence="8">
    <location>
        <begin position="1361"/>
        <end position="1568"/>
    </location>
</feature>
<sequence length="1579" mass="171869">MWGPASVTVATLLFGANVVSAQSFKRLGGCPKLGCVFPPDQTDFLVGQYFDIRLEVHAPVNGPEATNGGVPDEAFTFCIQNGKGPCTDAATFFKVKEPELEKWNFNYYEDLFAQDAGTKTMVNVASKAYRGLALTTPGNYQAKLKYYGGSETVANWVVREPAKKRKAKNVILFIGDGMTQPMITAARLIAHKSINGRYQSLMQMDQMDYLGHQMTHSLDSFITDSANSATSLYTGKKASVSSLNVYADSSPNSLNGAKVETIAQLFRRVIGGPIGMVSTAVIADATPAALCAHTRDRNQFPQIIQEYLNGATSVNSTLNWPTGCDGPDVVFGGGAENFIAGPSSPGGADYYKAFQDKGYNVVYTNTELQKVGNDKKTLGIFSSAFVAKWIDRRIYPKNLLNQKNSPTGDGTDAVDQPGLKDMTLKAIDILQARQKQNKTGFFLMSEAASIDKMMHVLDYDRALGELLELDDTIRATIAHLKKIGEYENTLIVVTADHGHGFDVFGGADTKYLAAQTDDRKKRNAVGTYENAGLSGYTVAEGSLPTNNTIIFGSEGPNFPVQWNPRYTFAAGFGAAPDHREGYAINQNGPRVPATKGSSGGYEVNPADQPNGFTVPGTLPTSQSSGVHSLQDVSVFANGPGGEAFRGVCKYLERAVELARGLKMALLSGSKATSPNPEPTHDNEYDTALAQFARIKQREQLANRPGGPKIITSPPKPDKWAVKDTSVNIASAFHQAADMSNPNNSWASGSTRPQIAPRSTSVEYESQVQATTTSRRLAAPPSKSLSSISSRTTIPRKPLSKASSVRHVPDSEGEEDRPAANGRGKSPLQPMIESARRIGATASFYLQQKLAEPGEASKEKESSYEYDAEEREYQNSQSTARRANNAANKRGRISMDNKAYKPSQSDEETSDEDVEGEGKTRRRKKKPLLNGLSLPIIAGDKRRKRRTKGNKANIEEEGEEGEHTGSEDESTEQQSVSYQRASIPRNSEPPQRQPSVARGSVPRELPSINPDESIDAEQGLDSIPEVDEDQLDIHPEPERHRRRSVSRPPTALGGTLGTLVNFATRQVLRAGLFVVSVFFFIGTLFGTLFDLMLRRPWGWFTGGAPIGKYIVLGLILSSAYWLRDPLLQYVPVPRGSSHASLPVYHAPDVPAANIAELASRLQRIENALSGLSLDAEKGRLRAEHEAREQLELMSRLGALEGKVSVETRRAAEAEAQARNAAKEGLGVIKQEVEILQAQIQAAQQQHQAPPPNREHVSTNDAEARAKVKALEERLGSVEGGVKEALELGRKATSSNTGVVSTGPSAAWWNKLASGGAAKSGLTIKSSDGQDVTSLIEHLVDSAVSTHSKDTLARPDFALHSGGARVIPSLTSPTFEIRPTNLRGQLLEFITGNGRAIGRPPVWALHHEQQNGHCWPVAGSTGQLGVALAAPTYISDISIDHVAKEVAFDMRSAPREMEVWGMVEGKDNVAKVRDWITEKAKRREEALENGEEVEEEPEYPKTLPRVPQYVRIANFSYDIHAARNVQTFPVDKEVKALGVDFGIVVLMIKSNWGREEYTCLYRLRVHGEKMGETPLPYPEVA</sequence>
<dbReference type="Gene3D" id="3.40.720.10">
    <property type="entry name" value="Alkaline Phosphatase, subunit A"/>
    <property type="match status" value="1"/>
</dbReference>
<dbReference type="OrthoDB" id="5818554at2759"/>
<evidence type="ECO:0000313" key="9">
    <source>
        <dbReference type="EMBL" id="KAG5636161.1"/>
    </source>
</evidence>
<dbReference type="Proteomes" id="UP000717328">
    <property type="component" value="Unassembled WGS sequence"/>
</dbReference>
<evidence type="ECO:0000259" key="8">
    <source>
        <dbReference type="PROSITE" id="PS51469"/>
    </source>
</evidence>
<keyword evidence="3" id="KW-0460">Magnesium</keyword>
<feature type="active site" description="Phosphoserine intermediate" evidence="2">
    <location>
        <position position="225"/>
    </location>
</feature>
<evidence type="ECO:0000256" key="2">
    <source>
        <dbReference type="PIRSR" id="PIRSR601952-1"/>
    </source>
</evidence>
<keyword evidence="6" id="KW-0472">Membrane</keyword>
<feature type="region of interest" description="Disordered" evidence="5">
    <location>
        <begin position="1026"/>
        <end position="1049"/>
    </location>
</feature>
<dbReference type="Gene3D" id="2.60.120.260">
    <property type="entry name" value="Galactose-binding domain-like"/>
    <property type="match status" value="1"/>
</dbReference>
<comment type="cofactor">
    <cofactor evidence="3">
        <name>Mg(2+)</name>
        <dbReference type="ChEBI" id="CHEBI:18420"/>
    </cofactor>
    <text evidence="3">Binds 1 Mg(2+) ion.</text>
</comment>
<dbReference type="PANTHER" id="PTHR11596:SF72">
    <property type="entry name" value="ALKALINE PHOSPHATASE"/>
    <property type="match status" value="1"/>
</dbReference>
<feature type="transmembrane region" description="Helical" evidence="6">
    <location>
        <begin position="1069"/>
        <end position="1092"/>
    </location>
</feature>
<keyword evidence="10" id="KW-1185">Reference proteome</keyword>
<dbReference type="PANTHER" id="PTHR11596">
    <property type="entry name" value="ALKALINE PHOSPHATASE"/>
    <property type="match status" value="1"/>
</dbReference>
<feature type="binding site" evidence="3">
    <location>
        <position position="176"/>
    </location>
    <ligand>
        <name>Zn(2+)</name>
        <dbReference type="ChEBI" id="CHEBI:29105"/>
        <label>2</label>
    </ligand>
</feature>
<feature type="region of interest" description="Disordered" evidence="5">
    <location>
        <begin position="699"/>
        <end position="719"/>
    </location>
</feature>
<dbReference type="GO" id="GO:0004035">
    <property type="term" value="F:alkaline phosphatase activity"/>
    <property type="evidence" value="ECO:0007669"/>
    <property type="project" value="UniProtKB-EC"/>
</dbReference>
<feature type="binding site" evidence="3">
    <location>
        <position position="455"/>
    </location>
    <ligand>
        <name>Zn(2+)</name>
        <dbReference type="ChEBI" id="CHEBI:29105"/>
        <label>2</label>
    </ligand>
</feature>
<dbReference type="CDD" id="cd16012">
    <property type="entry name" value="ALP"/>
    <property type="match status" value="1"/>
</dbReference>
<evidence type="ECO:0000256" key="7">
    <source>
        <dbReference type="SAM" id="SignalP"/>
    </source>
</evidence>
<feature type="compositionally biased region" description="Acidic residues" evidence="5">
    <location>
        <begin position="904"/>
        <end position="914"/>
    </location>
</feature>
<reference evidence="9" key="1">
    <citation type="submission" date="2021-02" db="EMBL/GenBank/DDBJ databases">
        <authorList>
            <person name="Nieuwenhuis M."/>
            <person name="Van De Peppel L.J.J."/>
        </authorList>
    </citation>
    <scope>NUCLEOTIDE SEQUENCE</scope>
    <source>
        <strain evidence="9">D49</strain>
    </source>
</reference>
<feature type="binding site" evidence="3">
    <location>
        <position position="497"/>
    </location>
    <ligand>
        <name>Zn(2+)</name>
        <dbReference type="ChEBI" id="CHEBI:29105"/>
        <label>2</label>
    </ligand>
</feature>
<dbReference type="InterPro" id="IPR001952">
    <property type="entry name" value="Alkaline_phosphatase"/>
</dbReference>
<evidence type="ECO:0000313" key="10">
    <source>
        <dbReference type="Proteomes" id="UP000717328"/>
    </source>
</evidence>
<dbReference type="EMBL" id="JABCKI010005968">
    <property type="protein sequence ID" value="KAG5636161.1"/>
    <property type="molecule type" value="Genomic_DNA"/>
</dbReference>
<dbReference type="Pfam" id="PF07738">
    <property type="entry name" value="Sad1_UNC"/>
    <property type="match status" value="2"/>
</dbReference>
<feature type="compositionally biased region" description="Polar residues" evidence="5">
    <location>
        <begin position="737"/>
        <end position="774"/>
    </location>
</feature>
<feature type="transmembrane region" description="Helical" evidence="6">
    <location>
        <begin position="1104"/>
        <end position="1121"/>
    </location>
</feature>
<feature type="binding site" evidence="3">
    <location>
        <position position="284"/>
    </location>
    <ligand>
        <name>Mg(2+)</name>
        <dbReference type="ChEBI" id="CHEBI:18420"/>
    </ligand>
</feature>
<evidence type="ECO:0000256" key="1">
    <source>
        <dbReference type="ARBA" id="ARBA00012647"/>
    </source>
</evidence>
<gene>
    <name evidence="9" type="ORF">H0H81_008942</name>
</gene>
<dbReference type="PRINTS" id="PR00113">
    <property type="entry name" value="ALKPHPHTASE"/>
</dbReference>
<evidence type="ECO:0000256" key="4">
    <source>
        <dbReference type="RuleBase" id="RU003946"/>
    </source>
</evidence>
<keyword evidence="6" id="KW-1133">Transmembrane helix</keyword>
<feature type="binding site" evidence="3">
    <location>
        <position position="451"/>
    </location>
    <ligand>
        <name>Zn(2+)</name>
        <dbReference type="ChEBI" id="CHEBI:29105"/>
        <label>2</label>
    </ligand>
</feature>
<protein>
    <recommendedName>
        <fullName evidence="1">alkaline phosphatase</fullName>
        <ecNumber evidence="1">3.1.3.1</ecNumber>
    </recommendedName>
</protein>
<feature type="region of interest" description="Disordered" evidence="5">
    <location>
        <begin position="583"/>
        <end position="625"/>
    </location>
</feature>
<evidence type="ECO:0000256" key="5">
    <source>
        <dbReference type="SAM" id="MobiDB-lite"/>
    </source>
</evidence>
<feature type="binding site" evidence="3">
    <location>
        <position position="627"/>
    </location>
    <ligand>
        <name>Zn(2+)</name>
        <dbReference type="ChEBI" id="CHEBI:29105"/>
        <label>2</label>
    </ligand>
</feature>
<keyword evidence="3" id="KW-0862">Zinc</keyword>
<comment type="caution">
    <text evidence="9">The sequence shown here is derived from an EMBL/GenBank/DDBJ whole genome shotgun (WGS) entry which is preliminary data.</text>
</comment>